<dbReference type="EMBL" id="AMQN01012784">
    <property type="status" value="NOT_ANNOTATED_CDS"/>
    <property type="molecule type" value="Genomic_DNA"/>
</dbReference>
<dbReference type="Pfam" id="PF08560">
    <property type="entry name" value="DUF1757"/>
    <property type="match status" value="1"/>
</dbReference>
<gene>
    <name evidence="3" type="ORF">CAPTEDRAFT_228764</name>
</gene>
<dbReference type="EnsemblMetazoa" id="CapteT228764">
    <property type="protein sequence ID" value="CapteP228764"/>
    <property type="gene ID" value="CapteG228764"/>
</dbReference>
<evidence type="ECO:0000259" key="2">
    <source>
        <dbReference type="Pfam" id="PF06110"/>
    </source>
</evidence>
<keyword evidence="1" id="KW-1133">Transmembrane helix</keyword>
<evidence type="ECO:0000313" key="4">
    <source>
        <dbReference type="EnsemblMetazoa" id="CapteP228764"/>
    </source>
</evidence>
<dbReference type="OrthoDB" id="78947at2759"/>
<name>R7TPI7_CAPTE</name>
<dbReference type="EMBL" id="KB309749">
    <property type="protein sequence ID" value="ELT93421.1"/>
    <property type="molecule type" value="Genomic_DNA"/>
</dbReference>
<evidence type="ECO:0000256" key="1">
    <source>
        <dbReference type="SAM" id="Phobius"/>
    </source>
</evidence>
<feature type="transmembrane region" description="Helical" evidence="1">
    <location>
        <begin position="32"/>
        <end position="55"/>
    </location>
</feature>
<dbReference type="Pfam" id="PF06110">
    <property type="entry name" value="TXD17-like_Trx"/>
    <property type="match status" value="1"/>
</dbReference>
<dbReference type="HOGENOM" id="CLU_1225822_0_0_1"/>
<keyword evidence="5" id="KW-1185">Reference proteome</keyword>
<accession>R7TPI7</accession>
<dbReference type="AlphaFoldDB" id="R7TPI7"/>
<reference evidence="5" key="1">
    <citation type="submission" date="2012-12" db="EMBL/GenBank/DDBJ databases">
        <authorList>
            <person name="Hellsten U."/>
            <person name="Grimwood J."/>
            <person name="Chapman J.A."/>
            <person name="Shapiro H."/>
            <person name="Aerts A."/>
            <person name="Otillar R.P."/>
            <person name="Terry A.Y."/>
            <person name="Boore J.L."/>
            <person name="Simakov O."/>
            <person name="Marletaz F."/>
            <person name="Cho S.-J."/>
            <person name="Edsinger-Gonzales E."/>
            <person name="Havlak P."/>
            <person name="Kuo D.-H."/>
            <person name="Larsson T."/>
            <person name="Lv J."/>
            <person name="Arendt D."/>
            <person name="Savage R."/>
            <person name="Osoegawa K."/>
            <person name="de Jong P."/>
            <person name="Lindberg D.R."/>
            <person name="Seaver E.C."/>
            <person name="Weisblat D.A."/>
            <person name="Putnam N.H."/>
            <person name="Grigoriev I.V."/>
            <person name="Rokhsar D.S."/>
        </authorList>
    </citation>
    <scope>NUCLEOTIDE SEQUENCE</scope>
    <source>
        <strain evidence="5">I ESC-2004</strain>
    </source>
</reference>
<protein>
    <recommendedName>
        <fullName evidence="2">Thioredoxin domain-containing protein</fullName>
    </recommendedName>
</protein>
<proteinExistence type="predicted"/>
<dbReference type="PANTHER" id="PTHR38636">
    <property type="entry name" value="PROTEIN CBG20488"/>
    <property type="match status" value="1"/>
</dbReference>
<reference evidence="4" key="3">
    <citation type="submission" date="2015-06" db="UniProtKB">
        <authorList>
            <consortium name="EnsemblMetazoa"/>
        </authorList>
    </citation>
    <scope>IDENTIFICATION</scope>
</reference>
<dbReference type="OMA" id="HATLHIH"/>
<keyword evidence="1" id="KW-0472">Membrane</keyword>
<evidence type="ECO:0000313" key="3">
    <source>
        <dbReference type="EMBL" id="ELT93421.1"/>
    </source>
</evidence>
<dbReference type="Gene3D" id="3.40.30.10">
    <property type="entry name" value="Glutaredoxin"/>
    <property type="match status" value="1"/>
</dbReference>
<organism evidence="3">
    <name type="scientific">Capitella teleta</name>
    <name type="common">Polychaete worm</name>
    <dbReference type="NCBI Taxonomy" id="283909"/>
    <lineage>
        <taxon>Eukaryota</taxon>
        <taxon>Metazoa</taxon>
        <taxon>Spiralia</taxon>
        <taxon>Lophotrochozoa</taxon>
        <taxon>Annelida</taxon>
        <taxon>Polychaeta</taxon>
        <taxon>Sedentaria</taxon>
        <taxon>Scolecida</taxon>
        <taxon>Capitellidae</taxon>
        <taxon>Capitella</taxon>
    </lineage>
</organism>
<evidence type="ECO:0000313" key="5">
    <source>
        <dbReference type="Proteomes" id="UP000014760"/>
    </source>
</evidence>
<dbReference type="Proteomes" id="UP000014760">
    <property type="component" value="Unassembled WGS sequence"/>
</dbReference>
<sequence>MSQAIMNLVGRPLTGQQLSEVKNPRIEVALHVALKLIQTFTFFGVCIVAPALYFFTTTSSLGFVTLAAKSGWNAIPVGLVLGPLMSKVRLSNQTDEQVVERCHRLRKNGVQLGIDRGCLAGALTGAMLGVPFGVFKFGLLVGLLVGATIADPVIKECLKSADADAVLVHCGVGGIPYWKNQSNDFRMDSQMKLKSVPTLMRWGKPQRLEESQCADKSLVEMMFSDE</sequence>
<dbReference type="STRING" id="283909.R7TPI7"/>
<keyword evidence="1" id="KW-0812">Transmembrane</keyword>
<dbReference type="EMBL" id="AMQN01012785">
    <property type="status" value="NOT_ANNOTATED_CDS"/>
    <property type="molecule type" value="Genomic_DNA"/>
</dbReference>
<dbReference type="InterPro" id="IPR013869">
    <property type="entry name" value="DUF1757"/>
</dbReference>
<dbReference type="PANTHER" id="PTHR38636:SF1">
    <property type="entry name" value="CHLORIDE CHANNEL PROTEIN CLC-D"/>
    <property type="match status" value="1"/>
</dbReference>
<reference evidence="3 5" key="2">
    <citation type="journal article" date="2013" name="Nature">
        <title>Insights into bilaterian evolution from three spiralian genomes.</title>
        <authorList>
            <person name="Simakov O."/>
            <person name="Marletaz F."/>
            <person name="Cho S.J."/>
            <person name="Edsinger-Gonzales E."/>
            <person name="Havlak P."/>
            <person name="Hellsten U."/>
            <person name="Kuo D.H."/>
            <person name="Larsson T."/>
            <person name="Lv J."/>
            <person name="Arendt D."/>
            <person name="Savage R."/>
            <person name="Osoegawa K."/>
            <person name="de Jong P."/>
            <person name="Grimwood J."/>
            <person name="Chapman J.A."/>
            <person name="Shapiro H."/>
            <person name="Aerts A."/>
            <person name="Otillar R.P."/>
            <person name="Terry A.Y."/>
            <person name="Boore J.L."/>
            <person name="Grigoriev I.V."/>
            <person name="Lindberg D.R."/>
            <person name="Seaver E.C."/>
            <person name="Weisblat D.A."/>
            <person name="Putnam N.H."/>
            <person name="Rokhsar D.S."/>
        </authorList>
    </citation>
    <scope>NUCLEOTIDE SEQUENCE</scope>
    <source>
        <strain evidence="3 5">I ESC-2004</strain>
    </source>
</reference>
<feature type="domain" description="Thioredoxin" evidence="2">
    <location>
        <begin position="150"/>
        <end position="225"/>
    </location>
</feature>
<dbReference type="InterPro" id="IPR010357">
    <property type="entry name" value="TXNDC17_dom"/>
</dbReference>